<dbReference type="PANTHER" id="PTHR13271:SF151">
    <property type="entry name" value="SET DOMAIN-CONTAINING PROTEIN 4"/>
    <property type="match status" value="1"/>
</dbReference>
<dbReference type="Gene3D" id="3.90.1410.10">
    <property type="entry name" value="set domain protein methyltransferase, domain 1"/>
    <property type="match status" value="1"/>
</dbReference>
<organism evidence="1 2">
    <name type="scientific">Priapulus caudatus</name>
    <name type="common">Priapulid worm</name>
    <dbReference type="NCBI Taxonomy" id="37621"/>
    <lineage>
        <taxon>Eukaryota</taxon>
        <taxon>Metazoa</taxon>
        <taxon>Ecdysozoa</taxon>
        <taxon>Scalidophora</taxon>
        <taxon>Priapulida</taxon>
        <taxon>Priapulimorpha</taxon>
        <taxon>Priapulimorphida</taxon>
        <taxon>Priapulidae</taxon>
        <taxon>Priapulus</taxon>
    </lineage>
</organism>
<dbReference type="InterPro" id="IPR050600">
    <property type="entry name" value="SETD3_SETD6_MTase"/>
</dbReference>
<name>A0ABM1F7U2_PRICU</name>
<dbReference type="RefSeq" id="XP_014680513.1">
    <property type="nucleotide sequence ID" value="XM_014825027.1"/>
</dbReference>
<dbReference type="InterPro" id="IPR046341">
    <property type="entry name" value="SET_dom_sf"/>
</dbReference>
<accession>A0ABM1F7U2</accession>
<protein>
    <submittedName>
        <fullName evidence="2">SET domain-containing protein 4-like</fullName>
    </submittedName>
</protein>
<proteinExistence type="predicted"/>
<feature type="non-terminal residue" evidence="2">
    <location>
        <position position="1"/>
    </location>
</feature>
<evidence type="ECO:0000313" key="1">
    <source>
        <dbReference type="Proteomes" id="UP000695022"/>
    </source>
</evidence>
<evidence type="ECO:0000313" key="2">
    <source>
        <dbReference type="RefSeq" id="XP_014680513.1"/>
    </source>
</evidence>
<reference evidence="2" key="1">
    <citation type="submission" date="2025-08" db="UniProtKB">
        <authorList>
            <consortium name="RefSeq"/>
        </authorList>
    </citation>
    <scope>IDENTIFICATION</scope>
</reference>
<dbReference type="SUPFAM" id="SSF82199">
    <property type="entry name" value="SET domain"/>
    <property type="match status" value="1"/>
</dbReference>
<dbReference type="Proteomes" id="UP000695022">
    <property type="component" value="Unplaced"/>
</dbReference>
<feature type="non-terminal residue" evidence="2">
    <location>
        <position position="94"/>
    </location>
</feature>
<dbReference type="PANTHER" id="PTHR13271">
    <property type="entry name" value="UNCHARACTERIZED PUTATIVE METHYLTRANSFERASE"/>
    <property type="match status" value="1"/>
</dbReference>
<sequence>SVYMEMPASPYLSPTQKDEYGLAPYLDLLNHSETAQVEAGFNALSGCYEIRTLTPYHRHEQPLICYGAHDNRTLLLEYGFTLPRNPHGVVLFTL</sequence>
<gene>
    <name evidence="2" type="primary">LOC106820516</name>
</gene>
<keyword evidence="1" id="KW-1185">Reference proteome</keyword>
<dbReference type="GeneID" id="106820516"/>